<evidence type="ECO:0000256" key="1">
    <source>
        <dbReference type="PROSITE-ProRule" id="PRU00371"/>
    </source>
</evidence>
<dbReference type="GO" id="GO:0005667">
    <property type="term" value="C:transcription regulator complex"/>
    <property type="evidence" value="ECO:0007669"/>
    <property type="project" value="TreeGrafter"/>
</dbReference>
<feature type="domain" description="BESS" evidence="4">
    <location>
        <begin position="171"/>
        <end position="210"/>
    </location>
</feature>
<dbReference type="InterPro" id="IPR039353">
    <property type="entry name" value="TF_Adf1"/>
</dbReference>
<dbReference type="AlphaFoldDB" id="A0A1B6KQ78"/>
<evidence type="ECO:0008006" key="6">
    <source>
        <dbReference type="Google" id="ProtNLM"/>
    </source>
</evidence>
<reference evidence="5" key="1">
    <citation type="submission" date="2015-11" db="EMBL/GenBank/DDBJ databases">
        <title>De novo transcriptome assembly of four potential Pierce s Disease insect vectors from Arizona vineyards.</title>
        <authorList>
            <person name="Tassone E.E."/>
        </authorList>
    </citation>
    <scope>NUCLEOTIDE SEQUENCE</scope>
</reference>
<evidence type="ECO:0000313" key="5">
    <source>
        <dbReference type="EMBL" id="JAT13598.1"/>
    </source>
</evidence>
<dbReference type="PROSITE" id="PS51031">
    <property type="entry name" value="BESS"/>
    <property type="match status" value="1"/>
</dbReference>
<evidence type="ECO:0000259" key="3">
    <source>
        <dbReference type="PROSITE" id="PS51029"/>
    </source>
</evidence>
<dbReference type="GO" id="GO:0005634">
    <property type="term" value="C:nucleus"/>
    <property type="evidence" value="ECO:0007669"/>
    <property type="project" value="UniProtKB-SubCell"/>
</dbReference>
<evidence type="ECO:0000259" key="4">
    <source>
        <dbReference type="PROSITE" id="PS51031"/>
    </source>
</evidence>
<feature type="region of interest" description="Disordered" evidence="2">
    <location>
        <begin position="68"/>
        <end position="99"/>
    </location>
</feature>
<feature type="domain" description="MADF" evidence="3">
    <location>
        <begin position="1"/>
        <end position="65"/>
    </location>
</feature>
<dbReference type="EMBL" id="GEBQ01026379">
    <property type="protein sequence ID" value="JAT13598.1"/>
    <property type="molecule type" value="Transcribed_RNA"/>
</dbReference>
<feature type="compositionally biased region" description="Acidic residues" evidence="2">
    <location>
        <begin position="80"/>
        <end position="99"/>
    </location>
</feature>
<dbReference type="InterPro" id="IPR004210">
    <property type="entry name" value="BESS_motif"/>
</dbReference>
<organism evidence="5">
    <name type="scientific">Graphocephala atropunctata</name>
    <dbReference type="NCBI Taxonomy" id="36148"/>
    <lineage>
        <taxon>Eukaryota</taxon>
        <taxon>Metazoa</taxon>
        <taxon>Ecdysozoa</taxon>
        <taxon>Arthropoda</taxon>
        <taxon>Hexapoda</taxon>
        <taxon>Insecta</taxon>
        <taxon>Pterygota</taxon>
        <taxon>Neoptera</taxon>
        <taxon>Paraneoptera</taxon>
        <taxon>Hemiptera</taxon>
        <taxon>Auchenorrhyncha</taxon>
        <taxon>Membracoidea</taxon>
        <taxon>Cicadellidae</taxon>
        <taxon>Cicadellinae</taxon>
        <taxon>Cicadellini</taxon>
        <taxon>Graphocephala</taxon>
    </lineage>
</organism>
<feature type="non-terminal residue" evidence="5">
    <location>
        <position position="1"/>
    </location>
</feature>
<dbReference type="Pfam" id="PF10545">
    <property type="entry name" value="MADF_DNA_bdg"/>
    <property type="match status" value="1"/>
</dbReference>
<proteinExistence type="predicted"/>
<dbReference type="GO" id="GO:0003677">
    <property type="term" value="F:DNA binding"/>
    <property type="evidence" value="ECO:0007669"/>
    <property type="project" value="InterPro"/>
</dbReference>
<gene>
    <name evidence="5" type="ORF">g.54834</name>
</gene>
<sequence>KEAIWEEISTQLQVPCGVLKKKWNYLRDSFRKSLQKKKAKSGQAATNLRPYKYEKEMSFLLESMTNARKPIRNLQPSPNEDAEVEENSDVESNAENDADLYDDTGTELVEEQKSDFSFSVITETGSLRGAEHSVFSAPKKRKTYDKNQLSSAVVLQNYLYQKELRRNKPASDHIASFFRAMEDTVRTFSPVMQVEVKSKISQLVSEYEMKHIMST</sequence>
<keyword evidence="1" id="KW-0539">Nucleus</keyword>
<dbReference type="GO" id="GO:0006357">
    <property type="term" value="P:regulation of transcription by RNA polymerase II"/>
    <property type="evidence" value="ECO:0007669"/>
    <property type="project" value="TreeGrafter"/>
</dbReference>
<dbReference type="InterPro" id="IPR006578">
    <property type="entry name" value="MADF-dom"/>
</dbReference>
<dbReference type="PANTHER" id="PTHR12243:SF67">
    <property type="entry name" value="COREPRESSOR OF PANGOLIN, ISOFORM A-RELATED"/>
    <property type="match status" value="1"/>
</dbReference>
<accession>A0A1B6KQ78</accession>
<dbReference type="PROSITE" id="PS51029">
    <property type="entry name" value="MADF"/>
    <property type="match status" value="1"/>
</dbReference>
<evidence type="ECO:0000256" key="2">
    <source>
        <dbReference type="SAM" id="MobiDB-lite"/>
    </source>
</evidence>
<protein>
    <recommendedName>
        <fullName evidence="6">MADF domain-containing protein</fullName>
    </recommendedName>
</protein>
<name>A0A1B6KQ78_9HEMI</name>
<dbReference type="PANTHER" id="PTHR12243">
    <property type="entry name" value="MADF DOMAIN TRANSCRIPTION FACTOR"/>
    <property type="match status" value="1"/>
</dbReference>
<comment type="subcellular location">
    <subcellularLocation>
        <location evidence="1">Nucleus</location>
    </subcellularLocation>
</comment>